<dbReference type="EMBL" id="CP069280">
    <property type="protein sequence ID" value="QRI55254.1"/>
    <property type="molecule type" value="Genomic_DNA"/>
</dbReference>
<sequence>MKKSLLKKILFSVLLTSFLCLFKGIRVSAADYTSYIVVSGDSLWKISVKYQIELKEIIEANPQIKNTDLIYPEEKINIPNIDTIKALENEIISLVNIERENAGLPHLRTNWQLSKVARYKSQDMATKGYFSHISSTYGSPSTMLQNFNIRSITTGENIAYGQRIPQQVMTSLMDSIDDRQNILSNAYTEIGVGLYKSSSGVYYWTQLFIKP</sequence>
<evidence type="ECO:0000313" key="3">
    <source>
        <dbReference type="EMBL" id="NFG16106.1"/>
    </source>
</evidence>
<reference evidence="2 5" key="2">
    <citation type="submission" date="2019-02" db="EMBL/GenBank/DDBJ databases">
        <title>Genome sequencing of Clostridium botulinum clinical isolates.</title>
        <authorList>
            <person name="Brunt J."/>
            <person name="Van Vliet A.H.M."/>
            <person name="Stringer S.C."/>
            <person name="Grant K.A."/>
            <person name="Carter A.C."/>
            <person name="Peck M.W."/>
        </authorList>
    </citation>
    <scope>NUCLEOTIDE SEQUENCE [LARGE SCALE GENOMIC DNA]</scope>
    <source>
        <strain evidence="2 5">H142660711</strain>
    </source>
</reference>
<dbReference type="Proteomes" id="UP000478995">
    <property type="component" value="Unassembled WGS sequence"/>
</dbReference>
<evidence type="ECO:0000313" key="2">
    <source>
        <dbReference type="EMBL" id="NEZ93305.1"/>
    </source>
</evidence>
<dbReference type="Gene3D" id="3.40.33.10">
    <property type="entry name" value="CAP"/>
    <property type="match status" value="1"/>
</dbReference>
<dbReference type="PANTHER" id="PTHR31157:SF1">
    <property type="entry name" value="SCP DOMAIN-CONTAINING PROTEIN"/>
    <property type="match status" value="1"/>
</dbReference>
<dbReference type="OMA" id="YGSPFKM"/>
<accession>A0A0A2HJ45</accession>
<dbReference type="Proteomes" id="UP000663464">
    <property type="component" value="Chromosome"/>
</dbReference>
<dbReference type="EMBL" id="SWOY01000001">
    <property type="protein sequence ID" value="NFG16106.1"/>
    <property type="molecule type" value="Genomic_DNA"/>
</dbReference>
<gene>
    <name evidence="3" type="primary">safA</name>
    <name evidence="2" type="ORF">EXM69_15475</name>
    <name evidence="3" type="ORF">FC794_04695</name>
    <name evidence="4" type="ORF">JQS73_09220</name>
</gene>
<feature type="domain" description="LysM" evidence="1">
    <location>
        <begin position="33"/>
        <end position="78"/>
    </location>
</feature>
<dbReference type="Proteomes" id="UP000473887">
    <property type="component" value="Unassembled WGS sequence"/>
</dbReference>
<dbReference type="SMART" id="SM00257">
    <property type="entry name" value="LysM"/>
    <property type="match status" value="1"/>
</dbReference>
<reference evidence="3 6" key="3">
    <citation type="submission" date="2019-04" db="EMBL/GenBank/DDBJ databases">
        <title>Genome sequencing of Clostridium botulinum Groups I-IV and Clostridium butyricum.</title>
        <authorList>
            <person name="Brunt J."/>
            <person name="Van Vliet A.H.M."/>
            <person name="Stringer S.C."/>
            <person name="Carter A.T."/>
            <person name="Peck M.W."/>
        </authorList>
    </citation>
    <scope>NUCLEOTIDE SEQUENCE [LARGE SCALE GENOMIC DNA]</scope>
    <source>
        <strain evidence="3 6">IFR 18/037</strain>
    </source>
</reference>
<dbReference type="Pfam" id="PF00188">
    <property type="entry name" value="CAP"/>
    <property type="match status" value="1"/>
</dbReference>
<reference evidence="4 7" key="1">
    <citation type="journal article" date="2014" name="J. Infect. Dis.">
        <title>Molecular characterization of a novel botulinum neurotoxin type H gene.</title>
        <authorList>
            <person name="Dover N."/>
            <person name="Barash J.R."/>
            <person name="Hill K.K."/>
            <person name="Xie G."/>
            <person name="Arnon S.S."/>
        </authorList>
    </citation>
    <scope>NUCLEOTIDE SEQUENCE [LARGE SCALE GENOMIC DNA]</scope>
    <source>
        <strain evidence="4 7">IBCA10-7060</strain>
    </source>
</reference>
<dbReference type="EMBL" id="SGKC01000036">
    <property type="protein sequence ID" value="NEZ93305.1"/>
    <property type="molecule type" value="Genomic_DNA"/>
</dbReference>
<protein>
    <submittedName>
        <fullName evidence="3">SafA/ExsA family spore coat assembly protein</fullName>
    </submittedName>
</protein>
<reference evidence="4" key="4">
    <citation type="submission" date="2021-02" db="EMBL/GenBank/DDBJ databases">
        <authorList>
            <person name="Dover N."/>
            <person name="Barash J.R."/>
            <person name="Bell J.M."/>
            <person name="Sylvester M.D."/>
            <person name="Arnon S."/>
        </authorList>
    </citation>
    <scope>NUCLEOTIDE SEQUENCE</scope>
    <source>
        <strain evidence="4">IBCA10-7060</strain>
    </source>
</reference>
<dbReference type="PANTHER" id="PTHR31157">
    <property type="entry name" value="SCP DOMAIN-CONTAINING PROTEIN"/>
    <property type="match status" value="1"/>
</dbReference>
<organism evidence="3 6">
    <name type="scientific">Clostridium botulinum</name>
    <dbReference type="NCBI Taxonomy" id="1491"/>
    <lineage>
        <taxon>Bacteria</taxon>
        <taxon>Bacillati</taxon>
        <taxon>Bacillota</taxon>
        <taxon>Clostridia</taxon>
        <taxon>Eubacteriales</taxon>
        <taxon>Clostridiaceae</taxon>
        <taxon>Clostridium</taxon>
    </lineage>
</organism>
<dbReference type="CDD" id="cd05379">
    <property type="entry name" value="CAP_bacterial"/>
    <property type="match status" value="1"/>
</dbReference>
<dbReference type="SUPFAM" id="SSF54106">
    <property type="entry name" value="LysM domain"/>
    <property type="match status" value="1"/>
</dbReference>
<dbReference type="NCBIfam" id="TIGR02899">
    <property type="entry name" value="spore_safA"/>
    <property type="match status" value="1"/>
</dbReference>
<dbReference type="InterPro" id="IPR018392">
    <property type="entry name" value="LysM"/>
</dbReference>
<evidence type="ECO:0000259" key="1">
    <source>
        <dbReference type="PROSITE" id="PS51782"/>
    </source>
</evidence>
<dbReference type="InterPro" id="IPR014248">
    <property type="entry name" value="Spore_coat_assembly_SafA"/>
</dbReference>
<dbReference type="InterPro" id="IPR036779">
    <property type="entry name" value="LysM_dom_sf"/>
</dbReference>
<dbReference type="AlphaFoldDB" id="A0A0A2HJ45"/>
<dbReference type="InterPro" id="IPR014044">
    <property type="entry name" value="CAP_dom"/>
</dbReference>
<evidence type="ECO:0000313" key="7">
    <source>
        <dbReference type="Proteomes" id="UP000663464"/>
    </source>
</evidence>
<dbReference type="CDD" id="cd00118">
    <property type="entry name" value="LysM"/>
    <property type="match status" value="1"/>
</dbReference>
<evidence type="ECO:0000313" key="5">
    <source>
        <dbReference type="Proteomes" id="UP000473887"/>
    </source>
</evidence>
<dbReference type="Gene3D" id="3.10.350.10">
    <property type="entry name" value="LysM domain"/>
    <property type="match status" value="1"/>
</dbReference>
<dbReference type="RefSeq" id="WP_003358882.1">
    <property type="nucleotide sequence ID" value="NZ_CP013707.1"/>
</dbReference>
<dbReference type="InterPro" id="IPR035940">
    <property type="entry name" value="CAP_sf"/>
</dbReference>
<dbReference type="SUPFAM" id="SSF55797">
    <property type="entry name" value="PR-1-like"/>
    <property type="match status" value="1"/>
</dbReference>
<proteinExistence type="predicted"/>
<evidence type="ECO:0000313" key="4">
    <source>
        <dbReference type="EMBL" id="QRI55254.1"/>
    </source>
</evidence>
<evidence type="ECO:0000313" key="6">
    <source>
        <dbReference type="Proteomes" id="UP000478995"/>
    </source>
</evidence>
<name>A0A0A2HJ45_CLOBO</name>
<dbReference type="PROSITE" id="PS51782">
    <property type="entry name" value="LYSM"/>
    <property type="match status" value="1"/>
</dbReference>
<dbReference type="Pfam" id="PF01476">
    <property type="entry name" value="LysM"/>
    <property type="match status" value="1"/>
</dbReference>